<feature type="domain" description="Bromo" evidence="11">
    <location>
        <begin position="1157"/>
        <end position="1212"/>
    </location>
</feature>
<feature type="compositionally biased region" description="Basic and acidic residues" evidence="10">
    <location>
        <begin position="84"/>
        <end position="97"/>
    </location>
</feature>
<name>A0A9N8DVR7_9STRA</name>
<comment type="catalytic activity">
    <reaction evidence="1">
        <text>S-ubiquitinyl-[E2 ubiquitin-conjugating enzyme]-L-cysteine + [acceptor protein]-L-lysine = [E2 ubiquitin-conjugating enzyme]-L-cysteine + N(6)-ubiquitinyl-[acceptor protein]-L-lysine.</text>
        <dbReference type="EC" id="2.3.2.27"/>
    </reaction>
</comment>
<dbReference type="InterPro" id="IPR039396">
    <property type="entry name" value="Deltex_C"/>
</dbReference>
<keyword evidence="6" id="KW-0479">Metal-binding</keyword>
<dbReference type="AlphaFoldDB" id="A0A9N8DVR7"/>
<keyword evidence="14" id="KW-1185">Reference proteome</keyword>
<evidence type="ECO:0000256" key="2">
    <source>
        <dbReference type="ARBA" id="ARBA00004906"/>
    </source>
</evidence>
<evidence type="ECO:0000256" key="6">
    <source>
        <dbReference type="ARBA" id="ARBA00022723"/>
    </source>
</evidence>
<evidence type="ECO:0000259" key="11">
    <source>
        <dbReference type="PROSITE" id="PS50014"/>
    </source>
</evidence>
<keyword evidence="9" id="KW-0863">Zinc-finger</keyword>
<dbReference type="SMART" id="SM00184">
    <property type="entry name" value="RING"/>
    <property type="match status" value="1"/>
</dbReference>
<evidence type="ECO:0000256" key="4">
    <source>
        <dbReference type="ARBA" id="ARBA00012483"/>
    </source>
</evidence>
<feature type="compositionally biased region" description="Basic residues" evidence="10">
    <location>
        <begin position="271"/>
        <end position="283"/>
    </location>
</feature>
<evidence type="ECO:0000256" key="3">
    <source>
        <dbReference type="ARBA" id="ARBA00009413"/>
    </source>
</evidence>
<dbReference type="Proteomes" id="UP001153069">
    <property type="component" value="Unassembled WGS sequence"/>
</dbReference>
<dbReference type="InterPro" id="IPR001841">
    <property type="entry name" value="Znf_RING"/>
</dbReference>
<dbReference type="PANTHER" id="PTHR12622">
    <property type="entry name" value="DELTEX-RELATED"/>
    <property type="match status" value="1"/>
</dbReference>
<dbReference type="OrthoDB" id="527344at2759"/>
<dbReference type="SUPFAM" id="SSF57850">
    <property type="entry name" value="RING/U-box"/>
    <property type="match status" value="1"/>
</dbReference>
<evidence type="ECO:0000256" key="1">
    <source>
        <dbReference type="ARBA" id="ARBA00000900"/>
    </source>
</evidence>
<feature type="region of interest" description="Disordered" evidence="10">
    <location>
        <begin position="1"/>
        <end position="192"/>
    </location>
</feature>
<dbReference type="Pfam" id="PF18102">
    <property type="entry name" value="DTC"/>
    <property type="match status" value="1"/>
</dbReference>
<evidence type="ECO:0000313" key="14">
    <source>
        <dbReference type="Proteomes" id="UP001153069"/>
    </source>
</evidence>
<feature type="compositionally biased region" description="Polar residues" evidence="10">
    <location>
        <begin position="11"/>
        <end position="21"/>
    </location>
</feature>
<feature type="domain" description="RING-type" evidence="12">
    <location>
        <begin position="928"/>
        <end position="972"/>
    </location>
</feature>
<dbReference type="InterPro" id="IPR013083">
    <property type="entry name" value="Znf_RING/FYVE/PHD"/>
</dbReference>
<feature type="region of interest" description="Disordered" evidence="10">
    <location>
        <begin position="236"/>
        <end position="325"/>
    </location>
</feature>
<dbReference type="PROSITE" id="PS50014">
    <property type="entry name" value="BROMODOMAIN_2"/>
    <property type="match status" value="1"/>
</dbReference>
<dbReference type="EMBL" id="CAICTM010000391">
    <property type="protein sequence ID" value="CAB9509512.1"/>
    <property type="molecule type" value="Genomic_DNA"/>
</dbReference>
<organism evidence="13 14">
    <name type="scientific">Seminavis robusta</name>
    <dbReference type="NCBI Taxonomy" id="568900"/>
    <lineage>
        <taxon>Eukaryota</taxon>
        <taxon>Sar</taxon>
        <taxon>Stramenopiles</taxon>
        <taxon>Ochrophyta</taxon>
        <taxon>Bacillariophyta</taxon>
        <taxon>Bacillariophyceae</taxon>
        <taxon>Bacillariophycidae</taxon>
        <taxon>Naviculales</taxon>
        <taxon>Naviculaceae</taxon>
        <taxon>Seminavis</taxon>
    </lineage>
</organism>
<evidence type="ECO:0000256" key="8">
    <source>
        <dbReference type="PROSITE-ProRule" id="PRU00035"/>
    </source>
</evidence>
<dbReference type="Gene3D" id="1.20.920.10">
    <property type="entry name" value="Bromodomain-like"/>
    <property type="match status" value="1"/>
</dbReference>
<sequence length="1230" mass="137343">MPGHGRDAISVASSRHASTTSGRRHSTDPERLSSSNHRTRGREGRNSQRRSTSVAAAADRESNRDAALRKRTPSTKPNHTTSSRNRESRRDREENRSRQASASRRSASRARRGKSRSKTDADSSKKRSSQPKQANTPKEKKFWGRKDAAATPLTPTRKKKAPIRRTRSYESITDSGAPRKGGNRGSWASPAAPLVDERGLPMTSIGCAPVASLRTVSPNNVETEDFDVMYARKLQDRESSSRRSNLVKRRSCSNLDDRNNLPAVEDDRKMPAKRRARSCRRKSTRETNAALVPLNPEESLQRGRRGSLRGKDPPLVPMNPEESSLRQRQILPRVNRSDCAGEAKKFAQRLQTVLEDCPVVASQNKRLLQLFASVLTDKELIELAVAMLRTQDLFRQQGKPTRVDVAYHFCRGSNVKRIQQQPGLWAKIQERGVNKSQDGDGIFTFNNPLSTPGQAGAADDVWMLVARLQGNTSPFPSSSSGRTRRKWNGETDALVRQEEGVIVLRASTQFFPLMQFRSLVLKDNNDGSGRMNGILGQVQAMHESLQILLDDVFQAGRHAVDNSPPASPDRASAPETTGAKRPASKPDQPSQEDKRTTRQGPTVEMQAPPISNPPIEAAVSSAPDQPLSFPERVKAISNPAAWDVAGEVQSVVEEHAMAAKFVDGGSSEHPFEVQSAVYLEEMAVLAENMFRTQEKFRLHQKSAYVNIGYHYCRGQNLKKMQQKPGFWSNIQSRGFSRSEDGDGIYTFNNPLGARSRGNRGFFDPRQSVGQDDDVWLLVARLQGERQPAPSNPISPNAARQWGDTVDSMVVGGLQSEGIVVLRTSIQFFPLLQFPASATNSSSGSYRDETIQELQMIHQRLQSILDRFFNDDSCATVPRINAVRLPSVQEEMLNYEAPETMDVSNSIQSSTQQIYKVLSNNKKAMNDDCSICLDSLRWTSHQQTVRLRNCGHEFHRACLHEALDHFDVCPLCNVAVTPQAPQSCLQGRQKVYHESPGATFSSSDWKAFLPYNEQGVKLLRRLQYAFLNGLIFTVESTASFAASAGQTTWSTIPHKTRSSGSTPGVDDDRGFLDPTYFDQCNLELDRCGVPDPLECERFVLSMGQEEDKEAANKSDDEESHESIFDQKPCAMLQQNELEDCTRILKGLKEHPCGWMFCKTLPQLVGKVENPLDLTMIEQRLASNEYSSVEGFRHDVVMLFDVALAHHSKENPVHFMAKQLKKQYKKAMQQGQ</sequence>
<dbReference type="InterPro" id="IPR039399">
    <property type="entry name" value="Deltex_C_sf"/>
</dbReference>
<protein>
    <recommendedName>
        <fullName evidence="4">RING-type E3 ubiquitin transferase</fullName>
        <ecNumber evidence="4">2.3.2.27</ecNumber>
    </recommendedName>
</protein>
<keyword evidence="9" id="KW-0862">Zinc</keyword>
<dbReference type="InterPro" id="IPR001487">
    <property type="entry name" value="Bromodomain"/>
</dbReference>
<dbReference type="GO" id="GO:0061630">
    <property type="term" value="F:ubiquitin protein ligase activity"/>
    <property type="evidence" value="ECO:0007669"/>
    <property type="project" value="UniProtKB-EC"/>
</dbReference>
<dbReference type="EC" id="2.3.2.27" evidence="4"/>
<dbReference type="InterPro" id="IPR039398">
    <property type="entry name" value="Deltex_fam"/>
</dbReference>
<dbReference type="SUPFAM" id="SSF47370">
    <property type="entry name" value="Bromodomain"/>
    <property type="match status" value="1"/>
</dbReference>
<dbReference type="GO" id="GO:0008270">
    <property type="term" value="F:zinc ion binding"/>
    <property type="evidence" value="ECO:0007669"/>
    <property type="project" value="UniProtKB-KW"/>
</dbReference>
<dbReference type="Pfam" id="PF00439">
    <property type="entry name" value="Bromodomain"/>
    <property type="match status" value="1"/>
</dbReference>
<dbReference type="Gene3D" id="3.30.390.130">
    <property type="match status" value="1"/>
</dbReference>
<comment type="similarity">
    <text evidence="3">Belongs to the Deltex family.</text>
</comment>
<accession>A0A9N8DVR7</accession>
<proteinExistence type="inferred from homology"/>
<evidence type="ECO:0000256" key="10">
    <source>
        <dbReference type="SAM" id="MobiDB-lite"/>
    </source>
</evidence>
<evidence type="ECO:0000256" key="9">
    <source>
        <dbReference type="PROSITE-ProRule" id="PRU00175"/>
    </source>
</evidence>
<feature type="compositionally biased region" description="Basic residues" evidence="10">
    <location>
        <begin position="106"/>
        <end position="116"/>
    </location>
</feature>
<dbReference type="GO" id="GO:0016567">
    <property type="term" value="P:protein ubiquitination"/>
    <property type="evidence" value="ECO:0007669"/>
    <property type="project" value="InterPro"/>
</dbReference>
<keyword evidence="5" id="KW-0808">Transferase</keyword>
<comment type="caution">
    <text evidence="13">The sequence shown here is derived from an EMBL/GenBank/DDBJ whole genome shotgun (WGS) entry which is preliminary data.</text>
</comment>
<dbReference type="GO" id="GO:0007219">
    <property type="term" value="P:Notch signaling pathway"/>
    <property type="evidence" value="ECO:0007669"/>
    <property type="project" value="InterPro"/>
</dbReference>
<reference evidence="13" key="1">
    <citation type="submission" date="2020-06" db="EMBL/GenBank/DDBJ databases">
        <authorList>
            <consortium name="Plant Systems Biology data submission"/>
        </authorList>
    </citation>
    <scope>NUCLEOTIDE SEQUENCE</scope>
    <source>
        <strain evidence="13">D6</strain>
    </source>
</reference>
<gene>
    <name evidence="13" type="ORF">SEMRO_392_G133460.1</name>
</gene>
<feature type="compositionally biased region" description="Basic and acidic residues" evidence="10">
    <location>
        <begin position="58"/>
        <end position="68"/>
    </location>
</feature>
<dbReference type="InterPro" id="IPR036427">
    <property type="entry name" value="Bromodomain-like_sf"/>
</dbReference>
<dbReference type="PROSITE" id="PS50089">
    <property type="entry name" value="ZF_RING_2"/>
    <property type="match status" value="1"/>
</dbReference>
<dbReference type="Gene3D" id="3.30.40.10">
    <property type="entry name" value="Zinc/RING finger domain, C3HC4 (zinc finger)"/>
    <property type="match status" value="1"/>
</dbReference>
<dbReference type="SMART" id="SM00297">
    <property type="entry name" value="BROMO"/>
    <property type="match status" value="1"/>
</dbReference>
<evidence type="ECO:0000256" key="5">
    <source>
        <dbReference type="ARBA" id="ARBA00022679"/>
    </source>
</evidence>
<evidence type="ECO:0000313" key="13">
    <source>
        <dbReference type="EMBL" id="CAB9509512.1"/>
    </source>
</evidence>
<feature type="region of interest" description="Disordered" evidence="10">
    <location>
        <begin position="558"/>
        <end position="626"/>
    </location>
</feature>
<feature type="compositionally biased region" description="Basic and acidic residues" evidence="10">
    <location>
        <begin position="137"/>
        <end position="148"/>
    </location>
</feature>
<dbReference type="Pfam" id="PF13639">
    <property type="entry name" value="zf-RING_2"/>
    <property type="match status" value="1"/>
</dbReference>
<comment type="pathway">
    <text evidence="2">Protein modification; protein ubiquitination.</text>
</comment>
<evidence type="ECO:0000256" key="7">
    <source>
        <dbReference type="ARBA" id="ARBA00023117"/>
    </source>
</evidence>
<evidence type="ECO:0000259" key="12">
    <source>
        <dbReference type="PROSITE" id="PS50089"/>
    </source>
</evidence>
<feature type="compositionally biased region" description="Basic residues" evidence="10">
    <location>
        <begin position="156"/>
        <end position="166"/>
    </location>
</feature>
<keyword evidence="7 8" id="KW-0103">Bromodomain</keyword>
<feature type="compositionally biased region" description="Basic and acidic residues" evidence="10">
    <location>
        <begin position="255"/>
        <end position="270"/>
    </location>
</feature>